<dbReference type="InterPro" id="IPR045851">
    <property type="entry name" value="AMP-bd_C_sf"/>
</dbReference>
<evidence type="ECO:0000259" key="2">
    <source>
        <dbReference type="Pfam" id="PF13193"/>
    </source>
</evidence>
<dbReference type="PROSITE" id="PS00455">
    <property type="entry name" value="AMP_BINDING"/>
    <property type="match status" value="1"/>
</dbReference>
<keyword evidence="4" id="KW-1185">Reference proteome</keyword>
<dbReference type="Proteomes" id="UP001642405">
    <property type="component" value="Unassembled WGS sequence"/>
</dbReference>
<reference evidence="3 4" key="1">
    <citation type="submission" date="2024-01" db="EMBL/GenBank/DDBJ databases">
        <authorList>
            <person name="Allen C."/>
            <person name="Tagirdzhanova G."/>
        </authorList>
    </citation>
    <scope>NUCLEOTIDE SEQUENCE [LARGE SCALE GENOMIC DNA]</scope>
</reference>
<comment type="caution">
    <text evidence="3">The sequence shown here is derived from an EMBL/GenBank/DDBJ whole genome shotgun (WGS) entry which is preliminary data.</text>
</comment>
<dbReference type="Gene3D" id="3.30.300.30">
    <property type="match status" value="1"/>
</dbReference>
<evidence type="ECO:0000313" key="4">
    <source>
        <dbReference type="Proteomes" id="UP001642405"/>
    </source>
</evidence>
<dbReference type="InterPro" id="IPR042099">
    <property type="entry name" value="ANL_N_sf"/>
</dbReference>
<evidence type="ECO:0000313" key="3">
    <source>
        <dbReference type="EMBL" id="CAK7209633.1"/>
    </source>
</evidence>
<dbReference type="PANTHER" id="PTHR24096">
    <property type="entry name" value="LONG-CHAIN-FATTY-ACID--COA LIGASE"/>
    <property type="match status" value="1"/>
</dbReference>
<dbReference type="Pfam" id="PF13193">
    <property type="entry name" value="AMP-binding_C"/>
    <property type="match status" value="1"/>
</dbReference>
<dbReference type="InterPro" id="IPR000873">
    <property type="entry name" value="AMP-dep_synth/lig_dom"/>
</dbReference>
<gene>
    <name evidence="3" type="ORF">SCUCBS95973_000506</name>
</gene>
<feature type="domain" description="AMP-dependent synthetase/ligase" evidence="1">
    <location>
        <begin position="48"/>
        <end position="432"/>
    </location>
</feature>
<sequence>MVFHPPAWVPKLAIDPPDSIPIAEFMRNEAYGRHPLAQSHNPYTCGITGQTYSWPEFLERSELLARGLGANKALGWSPNVGTPWDKVACLFSLNTIDYITVAYAVHRFSGILTPASTAYSAPELQQQLVSANVKVLFTCLPLLETALEAAKGAGLSSDKVYLLPVPNADGSFPPQTTPLLTVNDLIRQGAASPVLPALRWSKGQGARQPAFLCYSSGTSGLPKAVMISHSNVIANSLQHYLYEKEARARRGVRTQVVVAPLPFSHIFGLVSVCHSNPWRGDGVVVLPKFEFEPFLATIQRFRANHLILVPPILVQMVSRLDVLQKYDLSSVHHIMSGAAPLAEDVVRGLQKAYPAWSIGQGWGMTETSTVVCWQSQDDVHLRGSGSLLPGARLKLMEPAPEDGSAPHGREITEYDTPGEIYVQAPSVVLGYLHNERATDETFVHHDDGRWIRTGDEGLMTVVPGSGNEHLVVVDRIKELIKVKGFQVAPAELEAHILGHPDVSDCAVIQVPDDRAGEVPKAFVVRDQAFQGSDAELAQRVAKHVEATMASYKWLKGGVDVTESIPKSPSGKILRRLLRDQEREKRRKQGSKL</sequence>
<dbReference type="InterPro" id="IPR025110">
    <property type="entry name" value="AMP-bd_C"/>
</dbReference>
<dbReference type="SUPFAM" id="SSF56801">
    <property type="entry name" value="Acetyl-CoA synthetase-like"/>
    <property type="match status" value="1"/>
</dbReference>
<protein>
    <submittedName>
        <fullName evidence="3">Uncharacterized protein</fullName>
    </submittedName>
</protein>
<dbReference type="PANTHER" id="PTHR24096:SF422">
    <property type="entry name" value="BCDNA.GH02901"/>
    <property type="match status" value="1"/>
</dbReference>
<organism evidence="3 4">
    <name type="scientific">Sporothrix curviconia</name>
    <dbReference type="NCBI Taxonomy" id="1260050"/>
    <lineage>
        <taxon>Eukaryota</taxon>
        <taxon>Fungi</taxon>
        <taxon>Dikarya</taxon>
        <taxon>Ascomycota</taxon>
        <taxon>Pezizomycotina</taxon>
        <taxon>Sordariomycetes</taxon>
        <taxon>Sordariomycetidae</taxon>
        <taxon>Ophiostomatales</taxon>
        <taxon>Ophiostomataceae</taxon>
        <taxon>Sporothrix</taxon>
    </lineage>
</organism>
<accession>A0ABP0AQY6</accession>
<proteinExistence type="predicted"/>
<dbReference type="EMBL" id="CAWUHB010000002">
    <property type="protein sequence ID" value="CAK7209633.1"/>
    <property type="molecule type" value="Genomic_DNA"/>
</dbReference>
<name>A0ABP0AQY6_9PEZI</name>
<dbReference type="Pfam" id="PF00501">
    <property type="entry name" value="AMP-binding"/>
    <property type="match status" value="1"/>
</dbReference>
<dbReference type="Gene3D" id="3.40.50.12780">
    <property type="entry name" value="N-terminal domain of ligase-like"/>
    <property type="match status" value="1"/>
</dbReference>
<feature type="domain" description="AMP-binding enzyme C-terminal" evidence="2">
    <location>
        <begin position="491"/>
        <end position="571"/>
    </location>
</feature>
<evidence type="ECO:0000259" key="1">
    <source>
        <dbReference type="Pfam" id="PF00501"/>
    </source>
</evidence>
<dbReference type="InterPro" id="IPR020845">
    <property type="entry name" value="AMP-binding_CS"/>
</dbReference>